<organism evidence="2 3">
    <name type="scientific">Candolleomyces eurysporus</name>
    <dbReference type="NCBI Taxonomy" id="2828524"/>
    <lineage>
        <taxon>Eukaryota</taxon>
        <taxon>Fungi</taxon>
        <taxon>Dikarya</taxon>
        <taxon>Basidiomycota</taxon>
        <taxon>Agaricomycotina</taxon>
        <taxon>Agaricomycetes</taxon>
        <taxon>Agaricomycetidae</taxon>
        <taxon>Agaricales</taxon>
        <taxon>Agaricineae</taxon>
        <taxon>Psathyrellaceae</taxon>
        <taxon>Candolleomyces</taxon>
    </lineage>
</organism>
<feature type="compositionally biased region" description="Low complexity" evidence="1">
    <location>
        <begin position="658"/>
        <end position="668"/>
    </location>
</feature>
<feature type="compositionally biased region" description="Low complexity" evidence="1">
    <location>
        <begin position="526"/>
        <end position="542"/>
    </location>
</feature>
<feature type="compositionally biased region" description="Basic and acidic residues" evidence="1">
    <location>
        <begin position="93"/>
        <end position="113"/>
    </location>
</feature>
<feature type="compositionally biased region" description="Polar residues" evidence="1">
    <location>
        <begin position="543"/>
        <end position="559"/>
    </location>
</feature>
<feature type="region of interest" description="Disordered" evidence="1">
    <location>
        <begin position="349"/>
        <end position="374"/>
    </location>
</feature>
<comment type="caution">
    <text evidence="2">The sequence shown here is derived from an EMBL/GenBank/DDBJ whole genome shotgun (WGS) entry which is preliminary data.</text>
</comment>
<evidence type="ECO:0000256" key="1">
    <source>
        <dbReference type="SAM" id="MobiDB-lite"/>
    </source>
</evidence>
<feature type="region of interest" description="Disordered" evidence="1">
    <location>
        <begin position="645"/>
        <end position="747"/>
    </location>
</feature>
<feature type="compositionally biased region" description="Low complexity" evidence="1">
    <location>
        <begin position="162"/>
        <end position="174"/>
    </location>
</feature>
<gene>
    <name evidence="2" type="ORF">H1R20_g7920</name>
</gene>
<feature type="region of interest" description="Disordered" evidence="1">
    <location>
        <begin position="512"/>
        <end position="600"/>
    </location>
</feature>
<feature type="compositionally biased region" description="Polar residues" evidence="1">
    <location>
        <begin position="356"/>
        <end position="370"/>
    </location>
</feature>
<keyword evidence="3" id="KW-1185">Reference proteome</keyword>
<dbReference type="EMBL" id="JANBPK010000891">
    <property type="protein sequence ID" value="KAJ2929170.1"/>
    <property type="molecule type" value="Genomic_DNA"/>
</dbReference>
<feature type="compositionally biased region" description="Low complexity" evidence="1">
    <location>
        <begin position="717"/>
        <end position="746"/>
    </location>
</feature>
<evidence type="ECO:0000313" key="2">
    <source>
        <dbReference type="EMBL" id="KAJ2929170.1"/>
    </source>
</evidence>
<feature type="region of interest" description="Disordered" evidence="1">
    <location>
        <begin position="92"/>
        <end position="183"/>
    </location>
</feature>
<feature type="non-terminal residue" evidence="2">
    <location>
        <position position="1"/>
    </location>
</feature>
<name>A0A9W8JE12_9AGAR</name>
<dbReference type="OrthoDB" id="10453315at2759"/>
<feature type="compositionally biased region" description="Polar residues" evidence="1">
    <location>
        <begin position="317"/>
        <end position="333"/>
    </location>
</feature>
<feature type="region of interest" description="Disordered" evidence="1">
    <location>
        <begin position="296"/>
        <end position="335"/>
    </location>
</feature>
<feature type="region of interest" description="Disordered" evidence="1">
    <location>
        <begin position="195"/>
        <end position="226"/>
    </location>
</feature>
<accession>A0A9W8JE12</accession>
<sequence length="829" mass="85663">MSKRTPFTSLVLNPDLPVNRLLSTQNASKATSRHQSEIAPCPQKSLVPFPVTAVTEHLLSGYSSELEQKDDDTLNAELGEAFSELFGEDIGFDEEKHASVESKDASDEEDKGRKSPLFGGEDSDSEALDGCLSNEKSKNVSDEGDDDRDSLFGGDDSDSEALDASSSSRSSTDALPLAGGTLNANDAAIRASAVALTQGKRRCTDDDDDDDERPQQRRRTSTSADVYSISYGLERDVLSPQESTSTPEAIIPMPSVAAVVTASDIHGLSLPAFSKTTTRSHDLSLLGKSTSIPTARSVSPLGPATTQSYGLSLPGRSITTAGATSRSRVQNLPLTPASVAPVNRASVAPQVRPVPSASSGTARSATQSAAPATGAGKPAVISTLVNSVCNGSQGSLPVSFTPSGIDNAEASNVGYDTAYNASAAYSFVSTNPMANSTLTLAADARSDAYDAQGGLSGGSVAKGSFHSWNAADDSAYPVTEAYAPPPMYPMSNGGFNAGYNAGYNSQLQAYAPPPMYHGQPPTGWGPNQTLPPAAPQATTLPNSGSISRGYTGPGSNTPASAPAKKQGRSRKPRTTTTDVAQSSAPEVAPGSTSSATSVTKHAQTAPYGKYTLLPTQHGAPSVMGSGFDNTYPLCLSAPTTNQSGVVPATAPVSGGPDSTSASEASTAQTKKRQRKAKGEGRKSRGKKKNQEESTNANAQSSMSGSGSGSGASNCPDASSSAPVQGPSVAPAAGVGPPPAVVATGPSTSPANIDPDLMSRFPAELVFNQHLCPYCSRWLPKWSTVTSHLRLQKCRGDVPENWEDNDGARKLSTDVHAAFLRYNGIYVPGA</sequence>
<feature type="compositionally biased region" description="Polar residues" evidence="1">
    <location>
        <begin position="574"/>
        <end position="600"/>
    </location>
</feature>
<dbReference type="AlphaFoldDB" id="A0A9W8JE12"/>
<protein>
    <submittedName>
        <fullName evidence="2">Uncharacterized protein</fullName>
    </submittedName>
</protein>
<proteinExistence type="predicted"/>
<evidence type="ECO:0000313" key="3">
    <source>
        <dbReference type="Proteomes" id="UP001140091"/>
    </source>
</evidence>
<dbReference type="Proteomes" id="UP001140091">
    <property type="component" value="Unassembled WGS sequence"/>
</dbReference>
<reference evidence="2" key="1">
    <citation type="submission" date="2022-06" db="EMBL/GenBank/DDBJ databases">
        <title>Genome Sequence of Candolleomyces eurysporus.</title>
        <authorList>
            <person name="Buettner E."/>
        </authorList>
    </citation>
    <scope>NUCLEOTIDE SEQUENCE</scope>
    <source>
        <strain evidence="2">VTCC 930004</strain>
    </source>
</reference>